<dbReference type="RefSeq" id="WP_073080598.1">
    <property type="nucleotide sequence ID" value="NZ_FRBL01000004.1"/>
</dbReference>
<dbReference type="OrthoDB" id="338827at2"/>
<dbReference type="InterPro" id="IPR011050">
    <property type="entry name" value="Pectin_lyase_fold/virulence"/>
</dbReference>
<gene>
    <name evidence="3" type="ORF">SAMN05444266_10463</name>
</gene>
<dbReference type="InterPro" id="IPR022442">
    <property type="entry name" value="SO_2930-like_dom"/>
</dbReference>
<dbReference type="InterPro" id="IPR012334">
    <property type="entry name" value="Pectin_lyas_fold"/>
</dbReference>
<evidence type="ECO:0000259" key="2">
    <source>
        <dbReference type="Pfam" id="PF13229"/>
    </source>
</evidence>
<reference evidence="3 4" key="1">
    <citation type="submission" date="2016-11" db="EMBL/GenBank/DDBJ databases">
        <authorList>
            <person name="Jaros S."/>
            <person name="Januszkiewicz K."/>
            <person name="Wedrychowicz H."/>
        </authorList>
    </citation>
    <scope>NUCLEOTIDE SEQUENCE [LARGE SCALE GENOMIC DNA]</scope>
    <source>
        <strain evidence="3 4">DSM 27406</strain>
    </source>
</reference>
<name>A0A1M7BTK9_9BACT</name>
<evidence type="ECO:0000313" key="4">
    <source>
        <dbReference type="Proteomes" id="UP000184420"/>
    </source>
</evidence>
<evidence type="ECO:0000256" key="1">
    <source>
        <dbReference type="SAM" id="SignalP"/>
    </source>
</evidence>
<keyword evidence="4" id="KW-1185">Reference proteome</keyword>
<dbReference type="Gene3D" id="2.160.20.10">
    <property type="entry name" value="Single-stranded right-handed beta-helix, Pectin lyase-like"/>
    <property type="match status" value="1"/>
</dbReference>
<dbReference type="Proteomes" id="UP000184420">
    <property type="component" value="Unassembled WGS sequence"/>
</dbReference>
<organism evidence="3 4">
    <name type="scientific">Chitinophaga jiangningensis</name>
    <dbReference type="NCBI Taxonomy" id="1419482"/>
    <lineage>
        <taxon>Bacteria</taxon>
        <taxon>Pseudomonadati</taxon>
        <taxon>Bacteroidota</taxon>
        <taxon>Chitinophagia</taxon>
        <taxon>Chitinophagales</taxon>
        <taxon>Chitinophagaceae</taxon>
        <taxon>Chitinophaga</taxon>
    </lineage>
</organism>
<accession>A0A1M7BTK9</accession>
<keyword evidence="1" id="KW-0732">Signal</keyword>
<dbReference type="STRING" id="1419482.SAMN05444266_10463"/>
<proteinExistence type="predicted"/>
<dbReference type="SUPFAM" id="SSF51126">
    <property type="entry name" value="Pectin lyase-like"/>
    <property type="match status" value="1"/>
</dbReference>
<dbReference type="SMART" id="SM00710">
    <property type="entry name" value="PbH1"/>
    <property type="match status" value="5"/>
</dbReference>
<feature type="signal peptide" evidence="1">
    <location>
        <begin position="1"/>
        <end position="18"/>
    </location>
</feature>
<feature type="domain" description="Right handed beta helix" evidence="2">
    <location>
        <begin position="147"/>
        <end position="298"/>
    </location>
</feature>
<dbReference type="InterPro" id="IPR039448">
    <property type="entry name" value="Beta_helix"/>
</dbReference>
<protein>
    <submittedName>
        <fullName evidence="3">Parallel beta-helix repeat-containing protein</fullName>
    </submittedName>
</protein>
<dbReference type="NCBIfam" id="TIGR03805">
    <property type="entry name" value="beta_helix_1"/>
    <property type="match status" value="1"/>
</dbReference>
<dbReference type="EMBL" id="FRBL01000004">
    <property type="protein sequence ID" value="SHL58368.1"/>
    <property type="molecule type" value="Genomic_DNA"/>
</dbReference>
<dbReference type="AlphaFoldDB" id="A0A1M7BTK9"/>
<dbReference type="Pfam" id="PF13229">
    <property type="entry name" value="Beta_helix"/>
    <property type="match status" value="1"/>
</dbReference>
<evidence type="ECO:0000313" key="3">
    <source>
        <dbReference type="EMBL" id="SHL58368.1"/>
    </source>
</evidence>
<sequence length="424" mass="45816">MRIYNVILAGMVAASLHACTNGPTNSDGYINHLSFGPGEETKIAEALLTLKDSSKVELKEGTYHFDNLSIAQLKHILIKGAGAEKTILDFSAQSQGGEGLRVTDVLGFTIDGLTLQESKGDLIKINKSEDVVVSNVRAIWQKADSASGGYAIYPVLCKRVLVENCYAQGASDAGIYVGQSDSAIVRNCKAYKNVAGCEIENTSNAKVYDNEFWGNTAGFLIFDLPDLSKRGGHVEAYNNYMHDNNERNFAKSGSFGSTWGVGNAAPGSGIIVLAASDINLHHNKIINNNSAAIAVVSGFFIDEKAAEKMNDHYFPIPRNIKIHDNEMQVADSFPTAVYAHHTGKVLVGIEQMLNAQDPSRKNARLPFITWDGITTNILTGGKGVNPDSLCISQQQPNLFVNADALNIGKPSWKPTTDVTPYVCK</sequence>
<dbReference type="InterPro" id="IPR006626">
    <property type="entry name" value="PbH1"/>
</dbReference>
<feature type="chain" id="PRO_5011980156" evidence="1">
    <location>
        <begin position="19"/>
        <end position="424"/>
    </location>
</feature>